<keyword evidence="2" id="KW-0328">Glycosyltransferase</keyword>
<accession>A0A6V8MH71</accession>
<dbReference type="InterPro" id="IPR029044">
    <property type="entry name" value="Nucleotide-diphossugar_trans"/>
</dbReference>
<dbReference type="PANTHER" id="PTHR43179">
    <property type="entry name" value="RHAMNOSYLTRANSFERASE WBBL"/>
    <property type="match status" value="1"/>
</dbReference>
<evidence type="ECO:0000259" key="4">
    <source>
        <dbReference type="Pfam" id="PF00535"/>
    </source>
</evidence>
<feature type="domain" description="Glycosyltransferase 2-like" evidence="4">
    <location>
        <begin position="12"/>
        <end position="149"/>
    </location>
</feature>
<protein>
    <recommendedName>
        <fullName evidence="4">Glycosyltransferase 2-like domain-containing protein</fullName>
    </recommendedName>
</protein>
<dbReference type="InterPro" id="IPR001173">
    <property type="entry name" value="Glyco_trans_2-like"/>
</dbReference>
<dbReference type="AlphaFoldDB" id="A0A6V8MH71"/>
<dbReference type="PANTHER" id="PTHR43179:SF12">
    <property type="entry name" value="GALACTOFURANOSYLTRANSFERASE GLFT2"/>
    <property type="match status" value="1"/>
</dbReference>
<reference evidence="6" key="1">
    <citation type="submission" date="2020-06" db="EMBL/GenBank/DDBJ databases">
        <title>Draft genomic sequence of Geomonas sp. Red330.</title>
        <authorList>
            <person name="Itoh H."/>
            <person name="Zhenxing X."/>
            <person name="Ushijima N."/>
            <person name="Masuda Y."/>
            <person name="Shiratori Y."/>
            <person name="Senoo K."/>
        </authorList>
    </citation>
    <scope>NUCLEOTIDE SEQUENCE [LARGE SCALE GENOMIC DNA]</scope>
    <source>
        <strain evidence="6">Red330</strain>
    </source>
</reference>
<evidence type="ECO:0000256" key="3">
    <source>
        <dbReference type="ARBA" id="ARBA00022679"/>
    </source>
</evidence>
<evidence type="ECO:0000313" key="5">
    <source>
        <dbReference type="EMBL" id="GFO59336.1"/>
    </source>
</evidence>
<comment type="similarity">
    <text evidence="1">Belongs to the glycosyltransferase 2 family.</text>
</comment>
<proteinExistence type="inferred from homology"/>
<dbReference type="SUPFAM" id="SSF53448">
    <property type="entry name" value="Nucleotide-diphospho-sugar transferases"/>
    <property type="match status" value="1"/>
</dbReference>
<comment type="caution">
    <text evidence="5">The sequence shown here is derived from an EMBL/GenBank/DDBJ whole genome shotgun (WGS) entry which is preliminary data.</text>
</comment>
<organism evidence="5 6">
    <name type="scientific">Geomonas silvestris</name>
    <dbReference type="NCBI Taxonomy" id="2740184"/>
    <lineage>
        <taxon>Bacteria</taxon>
        <taxon>Pseudomonadati</taxon>
        <taxon>Thermodesulfobacteriota</taxon>
        <taxon>Desulfuromonadia</taxon>
        <taxon>Geobacterales</taxon>
        <taxon>Geobacteraceae</taxon>
        <taxon>Geomonas</taxon>
    </lineage>
</organism>
<dbReference type="Gene3D" id="3.90.550.10">
    <property type="entry name" value="Spore Coat Polysaccharide Biosynthesis Protein SpsA, Chain A"/>
    <property type="match status" value="1"/>
</dbReference>
<evidence type="ECO:0000313" key="6">
    <source>
        <dbReference type="Proteomes" id="UP000556026"/>
    </source>
</evidence>
<dbReference type="Pfam" id="PF00535">
    <property type="entry name" value="Glycos_transf_2"/>
    <property type="match status" value="1"/>
</dbReference>
<dbReference type="Proteomes" id="UP000556026">
    <property type="component" value="Unassembled WGS sequence"/>
</dbReference>
<keyword evidence="3" id="KW-0808">Transferase</keyword>
<dbReference type="GO" id="GO:0016757">
    <property type="term" value="F:glycosyltransferase activity"/>
    <property type="evidence" value="ECO:0007669"/>
    <property type="project" value="UniProtKB-KW"/>
</dbReference>
<dbReference type="EMBL" id="BLXX01000004">
    <property type="protein sequence ID" value="GFO59336.1"/>
    <property type="molecule type" value="Genomic_DNA"/>
</dbReference>
<sequence length="306" mass="34304">MAQTGKLKILAVVVTHNRRVLLERCLDHLNLQARRPDQVLVVNNASNDGTESMLAHRGVRCLTQENLGSAGGWHRGITTALDEGFDAVWLMDDDGFPDRQALARLEEALLPGVACTASLVVREDNPDRFVFPHPVLDRKGLPVLLARRRKLHTVGELEKRAKGGTYPFAHFFNGALISCAAIKKVGNVNRDYFIFGEEVDYFFRLREAGEVCSVLAARHYHPDVSGRPYTAQKIYYYVKNTLVINRRYLNRPVQRNLLTVAAALGRTAWRNGVGEALSYLVGRRAPALYRAVTRGLRGEVGKDYHD</sequence>
<keyword evidence="6" id="KW-1185">Reference proteome</keyword>
<name>A0A6V8MH71_9BACT</name>
<dbReference type="RefSeq" id="WP_183354177.1">
    <property type="nucleotide sequence ID" value="NZ_BLXX01000004.1"/>
</dbReference>
<evidence type="ECO:0000256" key="2">
    <source>
        <dbReference type="ARBA" id="ARBA00022676"/>
    </source>
</evidence>
<gene>
    <name evidence="5" type="ORF">GMST_16610</name>
</gene>
<evidence type="ECO:0000256" key="1">
    <source>
        <dbReference type="ARBA" id="ARBA00006739"/>
    </source>
</evidence>